<name>Q0W2F6_METAR</name>
<keyword evidence="4" id="KW-1185">Reference proteome</keyword>
<gene>
    <name evidence="3" type="ORF">RCIX2342</name>
</gene>
<evidence type="ECO:0000256" key="1">
    <source>
        <dbReference type="SAM" id="Phobius"/>
    </source>
</evidence>
<feature type="transmembrane region" description="Helical" evidence="1">
    <location>
        <begin position="178"/>
        <end position="200"/>
    </location>
</feature>
<feature type="transmembrane region" description="Helical" evidence="1">
    <location>
        <begin position="238"/>
        <end position="255"/>
    </location>
</feature>
<evidence type="ECO:0000259" key="2">
    <source>
        <dbReference type="Pfam" id="PF03599"/>
    </source>
</evidence>
<dbReference type="STRING" id="351160.RCIX2342"/>
<evidence type="ECO:0000313" key="4">
    <source>
        <dbReference type="Proteomes" id="UP000000663"/>
    </source>
</evidence>
<proteinExistence type="predicted"/>
<dbReference type="Proteomes" id="UP000000663">
    <property type="component" value="Chromosome"/>
</dbReference>
<dbReference type="AlphaFoldDB" id="Q0W2F6"/>
<evidence type="ECO:0000313" key="3">
    <source>
        <dbReference type="EMBL" id="CAJ37437.1"/>
    </source>
</evidence>
<dbReference type="OrthoDB" id="124664at2157"/>
<dbReference type="PATRIC" id="fig|351160.9.peg.843"/>
<dbReference type="Pfam" id="PF03599">
    <property type="entry name" value="CdhD"/>
    <property type="match status" value="1"/>
</dbReference>
<protein>
    <recommendedName>
        <fullName evidence="2">CO dehydrogenase/acetyl-CoA synthase delta subunit TIM barrel domain-containing protein</fullName>
    </recommendedName>
</protein>
<feature type="transmembrane region" description="Helical" evidence="1">
    <location>
        <begin position="206"/>
        <end position="226"/>
    </location>
</feature>
<feature type="domain" description="CO dehydrogenase/acetyl-CoA synthase delta subunit TIM barrel" evidence="2">
    <location>
        <begin position="39"/>
        <end position="148"/>
    </location>
</feature>
<keyword evidence="1" id="KW-0472">Membrane</keyword>
<dbReference type="RefSeq" id="WP_012035144.1">
    <property type="nucleotide sequence ID" value="NC_009464.1"/>
</dbReference>
<dbReference type="KEGG" id="rci:RCIX2342"/>
<keyword evidence="1" id="KW-1133">Transmembrane helix</keyword>
<dbReference type="InterPro" id="IPR016041">
    <property type="entry name" value="Ac-CoA_synth_d_su_TIM-brl"/>
</dbReference>
<organism evidence="3 4">
    <name type="scientific">Methanocella arvoryzae (strain DSM 22066 / NBRC 105507 / MRE50)</name>
    <dbReference type="NCBI Taxonomy" id="351160"/>
    <lineage>
        <taxon>Archaea</taxon>
        <taxon>Methanobacteriati</taxon>
        <taxon>Methanobacteriota</taxon>
        <taxon>Stenosarchaea group</taxon>
        <taxon>Methanomicrobia</taxon>
        <taxon>Methanocellales</taxon>
        <taxon>Methanocellaceae</taxon>
        <taxon>Methanocella</taxon>
    </lineage>
</organism>
<dbReference type="Gene3D" id="3.40.50.11600">
    <property type="match status" value="1"/>
</dbReference>
<dbReference type="NCBIfam" id="NF040863">
    <property type="entry name" value="HgcA_corrinoid"/>
    <property type="match status" value="1"/>
</dbReference>
<dbReference type="eggNOG" id="arCOG06909">
    <property type="taxonomic scope" value="Archaea"/>
</dbReference>
<keyword evidence="1" id="KW-0812">Transmembrane</keyword>
<feature type="transmembrane region" description="Helical" evidence="1">
    <location>
        <begin position="305"/>
        <end position="329"/>
    </location>
</feature>
<dbReference type="EMBL" id="AM114193">
    <property type="protein sequence ID" value="CAJ37437.1"/>
    <property type="molecule type" value="Genomic_DNA"/>
</dbReference>
<accession>Q0W2F6</accession>
<sequence length="332" mass="36245">MEASLAKSTVTEIDSEITWKNRFDHFLARWSWKRNEHLVEPGLYALGKPTKESPVFVTANYTLSFDALRSSLKGIDCYILVLNTYGINVWCAAGKGTFGTDELVNRIALTGLANVVSHKKLILPQLGAPGVNAFEVTKRSGFKVEYGPIRAADIPEYLRTGKATPEMRRVKFPVADRIVLIPVELVASLIPAILLTIAGFLTGGLVSALAAVTAVLAGVVLFPVLLPYLPTKDYSTKGLFLGLVLALPFAGYTYLSNSPATVWTVLWMLTFLLIMPPITAYLSLNFTGSTPYPSRTGVRKEIYRYIPVMAVMAGIGTLIQLTVAALNFLKVI</sequence>
<feature type="transmembrane region" description="Helical" evidence="1">
    <location>
        <begin position="261"/>
        <end position="284"/>
    </location>
</feature>
<reference evidence="3 4" key="1">
    <citation type="journal article" date="2006" name="Science">
        <title>Genome of rice cluster I archaea -- the key methane producers in the rice rhizosphere.</title>
        <authorList>
            <person name="Erkel C."/>
            <person name="Kube M."/>
            <person name="Reinhardt R."/>
            <person name="Liesack W."/>
        </authorList>
    </citation>
    <scope>NUCLEOTIDE SEQUENCE [LARGE SCALE GENOMIC DNA]</scope>
    <source>
        <strain evidence="4">DSM 22066 / NBRC 105507 / MRE50</strain>
    </source>
</reference>
<dbReference type="GeneID" id="5143972"/>